<dbReference type="PROSITE" id="PS00636">
    <property type="entry name" value="DNAJ_1"/>
    <property type="match status" value="1"/>
</dbReference>
<protein>
    <submittedName>
        <fullName evidence="3">Uncharacterized protein TCIL3000_10_8530</fullName>
    </submittedName>
</protein>
<accession>G0UXG0</accession>
<dbReference type="SUPFAM" id="SSF46565">
    <property type="entry name" value="Chaperone J-domain"/>
    <property type="match status" value="1"/>
</dbReference>
<dbReference type="PRINTS" id="PR00625">
    <property type="entry name" value="JDOMAIN"/>
</dbReference>
<dbReference type="VEuPathDB" id="TriTrypDB:TcIL3000_10_8530"/>
<dbReference type="CDD" id="cd06257">
    <property type="entry name" value="DnaJ"/>
    <property type="match status" value="1"/>
</dbReference>
<feature type="region of interest" description="Disordered" evidence="1">
    <location>
        <begin position="231"/>
        <end position="260"/>
    </location>
</feature>
<evidence type="ECO:0000259" key="2">
    <source>
        <dbReference type="PROSITE" id="PS50076"/>
    </source>
</evidence>
<dbReference type="PROSITE" id="PS50076">
    <property type="entry name" value="DNAJ_2"/>
    <property type="match status" value="1"/>
</dbReference>
<proteinExistence type="predicted"/>
<evidence type="ECO:0000313" key="3">
    <source>
        <dbReference type="EMBL" id="CCC94077.1"/>
    </source>
</evidence>
<sequence length="260" mass="29949">MPKKNSLYDVLGVAQNATMDEVARVYRRKALQYHPDRNPNGAAMFKQIANAYSVLSDDKKRALYDATGKVLDTEVEEDDEAVRARRSAEMSERVRMFYATYAGSPEEVEDVVKRYKKCEGNFGKMVKEELLFDNGKEGEIKRLQDLVHILVKEGRLQPTDAWNTTCTQSALKKIERGMAKERQRASEVLNAAGTPRDRKTTDIRALQAIILRDQEKSWGDMLERIEEKYVKHKGVSKESKRKKQREHAVKEEPSRKKVKK</sequence>
<feature type="domain" description="J" evidence="2">
    <location>
        <begin position="6"/>
        <end position="68"/>
    </location>
</feature>
<dbReference type="GO" id="GO:0005737">
    <property type="term" value="C:cytoplasm"/>
    <property type="evidence" value="ECO:0007669"/>
    <property type="project" value="TreeGrafter"/>
</dbReference>
<dbReference type="InterPro" id="IPR036869">
    <property type="entry name" value="J_dom_sf"/>
</dbReference>
<dbReference type="PANTHER" id="PTHR44144">
    <property type="entry name" value="DNAJ HOMOLOG SUBFAMILY C MEMBER 9"/>
    <property type="match status" value="1"/>
</dbReference>
<gene>
    <name evidence="3" type="ORF">TCIL3000_10_8530</name>
</gene>
<name>G0UXG0_TRYCI</name>
<reference evidence="3" key="1">
    <citation type="journal article" date="2012" name="Proc. Natl. Acad. Sci. U.S.A.">
        <title>Antigenic diversity is generated by distinct evolutionary mechanisms in African trypanosome species.</title>
        <authorList>
            <person name="Jackson A.P."/>
            <person name="Berry A."/>
            <person name="Aslett M."/>
            <person name="Allison H.C."/>
            <person name="Burton P."/>
            <person name="Vavrova-Anderson J."/>
            <person name="Brown R."/>
            <person name="Browne H."/>
            <person name="Corton N."/>
            <person name="Hauser H."/>
            <person name="Gamble J."/>
            <person name="Gilderthorp R."/>
            <person name="Marcello L."/>
            <person name="McQuillan J."/>
            <person name="Otto T.D."/>
            <person name="Quail M.A."/>
            <person name="Sanders M.J."/>
            <person name="van Tonder A."/>
            <person name="Ginger M.L."/>
            <person name="Field M.C."/>
            <person name="Barry J.D."/>
            <person name="Hertz-Fowler C."/>
            <person name="Berriman M."/>
        </authorList>
    </citation>
    <scope>NUCLEOTIDE SEQUENCE</scope>
    <source>
        <strain evidence="3">IL3000</strain>
    </source>
</reference>
<dbReference type="SMART" id="SM00271">
    <property type="entry name" value="DnaJ"/>
    <property type="match status" value="1"/>
</dbReference>
<dbReference type="InterPro" id="IPR056453">
    <property type="entry name" value="HTH_DNAJC9"/>
</dbReference>
<feature type="compositionally biased region" description="Basic and acidic residues" evidence="1">
    <location>
        <begin position="246"/>
        <end position="260"/>
    </location>
</feature>
<dbReference type="PANTHER" id="PTHR44144:SF1">
    <property type="entry name" value="DNAJ HOMOLOG SUBFAMILY C MEMBER 9"/>
    <property type="match status" value="1"/>
</dbReference>
<dbReference type="EMBL" id="HE575323">
    <property type="protein sequence ID" value="CCC94077.1"/>
    <property type="molecule type" value="Genomic_DNA"/>
</dbReference>
<dbReference type="GO" id="GO:0031072">
    <property type="term" value="F:heat shock protein binding"/>
    <property type="evidence" value="ECO:0007669"/>
    <property type="project" value="TreeGrafter"/>
</dbReference>
<evidence type="ECO:0000256" key="1">
    <source>
        <dbReference type="SAM" id="MobiDB-lite"/>
    </source>
</evidence>
<organism evidence="3">
    <name type="scientific">Trypanosoma congolense (strain IL3000)</name>
    <dbReference type="NCBI Taxonomy" id="1068625"/>
    <lineage>
        <taxon>Eukaryota</taxon>
        <taxon>Discoba</taxon>
        <taxon>Euglenozoa</taxon>
        <taxon>Kinetoplastea</taxon>
        <taxon>Metakinetoplastina</taxon>
        <taxon>Trypanosomatida</taxon>
        <taxon>Trypanosomatidae</taxon>
        <taxon>Trypanosoma</taxon>
        <taxon>Nannomonas</taxon>
    </lineage>
</organism>
<dbReference type="InterPro" id="IPR001623">
    <property type="entry name" value="DnaJ_domain"/>
</dbReference>
<feature type="compositionally biased region" description="Basic residues" evidence="1">
    <location>
        <begin position="231"/>
        <end position="245"/>
    </location>
</feature>
<dbReference type="AlphaFoldDB" id="G0UXG0"/>
<dbReference type="InterPro" id="IPR052594">
    <property type="entry name" value="J_domain-containing_protein"/>
</dbReference>
<dbReference type="Pfam" id="PF23302">
    <property type="entry name" value="HTH_DNAJC9"/>
    <property type="match status" value="1"/>
</dbReference>
<dbReference type="Pfam" id="PF00226">
    <property type="entry name" value="DnaJ"/>
    <property type="match status" value="1"/>
</dbReference>
<dbReference type="InterPro" id="IPR018253">
    <property type="entry name" value="DnaJ_domain_CS"/>
</dbReference>
<dbReference type="GO" id="GO:0005634">
    <property type="term" value="C:nucleus"/>
    <property type="evidence" value="ECO:0007669"/>
    <property type="project" value="TreeGrafter"/>
</dbReference>
<dbReference type="Gene3D" id="1.10.287.110">
    <property type="entry name" value="DnaJ domain"/>
    <property type="match status" value="1"/>
</dbReference>